<dbReference type="InParanoid" id="H0EUK2"/>
<dbReference type="GO" id="GO:0008270">
    <property type="term" value="F:zinc ion binding"/>
    <property type="evidence" value="ECO:0007669"/>
    <property type="project" value="TreeGrafter"/>
</dbReference>
<dbReference type="HOGENOM" id="CLU_383115_0_0_1"/>
<keyword evidence="8" id="KW-1185">Reference proteome</keyword>
<feature type="domain" description="Sec23/Sec24 trunk" evidence="5">
    <location>
        <begin position="220"/>
        <end position="325"/>
    </location>
</feature>
<feature type="domain" description="Sec23/Sec24 helical" evidence="6">
    <location>
        <begin position="389"/>
        <end position="491"/>
    </location>
</feature>
<comment type="subcellular location">
    <subcellularLocation>
        <location evidence="1">Golgi apparatus membrane</location>
        <topology evidence="1">Peripheral membrane protein</topology>
        <orientation evidence="1">Cytoplasmic side</orientation>
    </subcellularLocation>
</comment>
<evidence type="ECO:0008006" key="9">
    <source>
        <dbReference type="Google" id="ProtNLM"/>
    </source>
</evidence>
<dbReference type="SUPFAM" id="SSF53300">
    <property type="entry name" value="vWA-like"/>
    <property type="match status" value="1"/>
</dbReference>
<evidence type="ECO:0000259" key="5">
    <source>
        <dbReference type="Pfam" id="PF04811"/>
    </source>
</evidence>
<feature type="compositionally biased region" description="Low complexity" evidence="3">
    <location>
        <begin position="20"/>
        <end position="31"/>
    </location>
</feature>
<evidence type="ECO:0000256" key="2">
    <source>
        <dbReference type="ARBA" id="ARBA00022892"/>
    </source>
</evidence>
<dbReference type="SUPFAM" id="SSF82754">
    <property type="entry name" value="C-terminal, gelsolin-like domain of Sec23/24"/>
    <property type="match status" value="1"/>
</dbReference>
<dbReference type="Proteomes" id="UP000005446">
    <property type="component" value="Unassembled WGS sequence"/>
</dbReference>
<evidence type="ECO:0000313" key="7">
    <source>
        <dbReference type="EMBL" id="EHK97778.1"/>
    </source>
</evidence>
<dbReference type="GO" id="GO:0070971">
    <property type="term" value="C:endoplasmic reticulum exit site"/>
    <property type="evidence" value="ECO:0007669"/>
    <property type="project" value="TreeGrafter"/>
</dbReference>
<dbReference type="PANTHER" id="PTHR13803:SF39">
    <property type="entry name" value="SECRETORY 24AB, ISOFORM A"/>
    <property type="match status" value="1"/>
</dbReference>
<evidence type="ECO:0000259" key="6">
    <source>
        <dbReference type="Pfam" id="PF04815"/>
    </source>
</evidence>
<dbReference type="GO" id="GO:0030127">
    <property type="term" value="C:COPII vesicle coat"/>
    <property type="evidence" value="ECO:0007669"/>
    <property type="project" value="InterPro"/>
</dbReference>
<keyword evidence="2" id="KW-0931">ER-Golgi transport</keyword>
<dbReference type="FunCoup" id="H0EUK2">
    <property type="interactions" value="514"/>
</dbReference>
<feature type="domain" description="Gelsolin-like" evidence="4">
    <location>
        <begin position="518"/>
        <end position="590"/>
    </location>
</feature>
<dbReference type="Gene3D" id="3.40.50.410">
    <property type="entry name" value="von Willebrand factor, type A domain"/>
    <property type="match status" value="1"/>
</dbReference>
<dbReference type="InterPro" id="IPR007123">
    <property type="entry name" value="Gelsolin-like_dom"/>
</dbReference>
<evidence type="ECO:0000256" key="1">
    <source>
        <dbReference type="ARBA" id="ARBA00004255"/>
    </source>
</evidence>
<dbReference type="InterPro" id="IPR036465">
    <property type="entry name" value="vWFA_dom_sf"/>
</dbReference>
<dbReference type="GO" id="GO:0000139">
    <property type="term" value="C:Golgi membrane"/>
    <property type="evidence" value="ECO:0007669"/>
    <property type="project" value="UniProtKB-SubCell"/>
</dbReference>
<evidence type="ECO:0000259" key="4">
    <source>
        <dbReference type="Pfam" id="PF00626"/>
    </source>
</evidence>
<dbReference type="AlphaFoldDB" id="H0EUK2"/>
<accession>H0EUK2</accession>
<dbReference type="PANTHER" id="PTHR13803">
    <property type="entry name" value="SEC24-RELATED PROTEIN"/>
    <property type="match status" value="1"/>
</dbReference>
<dbReference type="Pfam" id="PF00626">
    <property type="entry name" value="Gelsolin"/>
    <property type="match status" value="1"/>
</dbReference>
<dbReference type="InterPro" id="IPR036175">
    <property type="entry name" value="Sec23/24_helical_dom_sf"/>
</dbReference>
<dbReference type="InterPro" id="IPR036180">
    <property type="entry name" value="Gelsolin-like_dom_sf"/>
</dbReference>
<organism evidence="7 8">
    <name type="scientific">Glarea lozoyensis (strain ATCC 74030 / MF5533)</name>
    <dbReference type="NCBI Taxonomy" id="1104152"/>
    <lineage>
        <taxon>Eukaryota</taxon>
        <taxon>Fungi</taxon>
        <taxon>Dikarya</taxon>
        <taxon>Ascomycota</taxon>
        <taxon>Pezizomycotina</taxon>
        <taxon>Leotiomycetes</taxon>
        <taxon>Helotiales</taxon>
        <taxon>Helotiaceae</taxon>
        <taxon>Glarea</taxon>
    </lineage>
</organism>
<dbReference type="GO" id="GO:0090110">
    <property type="term" value="P:COPII-coated vesicle cargo loading"/>
    <property type="evidence" value="ECO:0007669"/>
    <property type="project" value="TreeGrafter"/>
</dbReference>
<name>H0EUK2_GLAL7</name>
<evidence type="ECO:0000256" key="3">
    <source>
        <dbReference type="SAM" id="MobiDB-lite"/>
    </source>
</evidence>
<dbReference type="SUPFAM" id="SSF81811">
    <property type="entry name" value="Helical domain of Sec23/24"/>
    <property type="match status" value="1"/>
</dbReference>
<dbReference type="InterPro" id="IPR029006">
    <property type="entry name" value="ADF-H/Gelsolin-like_dom_sf"/>
</dbReference>
<evidence type="ECO:0000313" key="8">
    <source>
        <dbReference type="Proteomes" id="UP000005446"/>
    </source>
</evidence>
<dbReference type="InterPro" id="IPR050550">
    <property type="entry name" value="SEC23_SEC24_subfamily"/>
</dbReference>
<dbReference type="OrthoDB" id="49016at2759"/>
<dbReference type="InterPro" id="IPR006896">
    <property type="entry name" value="Sec23/24_trunk_dom"/>
</dbReference>
<gene>
    <name evidence="7" type="ORF">M7I_6439</name>
</gene>
<dbReference type="GO" id="GO:0006886">
    <property type="term" value="P:intracellular protein transport"/>
    <property type="evidence" value="ECO:0007669"/>
    <property type="project" value="InterPro"/>
</dbReference>
<dbReference type="Pfam" id="PF04815">
    <property type="entry name" value="Sec23_helical"/>
    <property type="match status" value="1"/>
</dbReference>
<keyword evidence="2" id="KW-0813">Transport</keyword>
<feature type="compositionally biased region" description="Low complexity" evidence="3">
    <location>
        <begin position="60"/>
        <end position="69"/>
    </location>
</feature>
<dbReference type="GO" id="GO:0000149">
    <property type="term" value="F:SNARE binding"/>
    <property type="evidence" value="ECO:0007669"/>
    <property type="project" value="TreeGrafter"/>
</dbReference>
<dbReference type="InterPro" id="IPR006900">
    <property type="entry name" value="Sec23/24_helical_dom"/>
</dbReference>
<proteinExistence type="predicted"/>
<dbReference type="EMBL" id="AGUE01000177">
    <property type="protein sequence ID" value="EHK97778.1"/>
    <property type="molecule type" value="Genomic_DNA"/>
</dbReference>
<feature type="region of interest" description="Disordered" evidence="3">
    <location>
        <begin position="1"/>
        <end position="90"/>
    </location>
</feature>
<dbReference type="Gene3D" id="3.40.20.10">
    <property type="entry name" value="Severin"/>
    <property type="match status" value="1"/>
</dbReference>
<sequence>MAAPQDQYGQGYPAPDPYAQQSPSQPGFGTSSPPPPGGQPEEVGGKKKKRGYAAQAYDFGAGANSALGGQQQGGGQFQQPGGPPAPAYAGGYAAPQENAYGGAQYGAPAAVPAVGAPGVPYGAEQPQYGGGVGYQPPAAGYPGPGAPAQTYGMDPAAGGVAGITQGMGQMGVGGQPPAQAQQAAGRPAVLNQLYPTDLLNQPFNVAELDLPPPPIILPPNIVVITATLPNVGYGKLEMREDKKLLGTSKESGLLQTGNSFYKSFAVECSKNQVSIDMFLFSSQYQDVASLSNLPRYTGGQTYFYPGWNAGRSEDAIKFATEFSDYLSAEIGLEAVLRVRATTGLRMSTFYGNFFNRSSDLCAFPAFPRDQSYVVEVAIDESLTKNFVSDQCAITTFFSHKAVERALSGGLEPAREALQSKLIELLQTFKKELAGGNMGSGGLQFPANLRGLPVLFLGLIKNVGLRKSAQIPSDLRSAALCQLSTLPMPLMMQYIYPRLYSLHDMPDNAGIPDPETSQIVLPPPHNLSSERLVPYGLYLIDDGQTQFLWVGRDAVPQLLADVFDVADRTKLKVGKSSLPELDNDFNERVRAVIAKSRDYRSRGVGSIIVPHLYIIREDGDPSLKLWAQTLLVEDRADQGMSFQQFMGTLREKPSYYVIHHQKEVRELKNRPKLDFRPASVRQLRRTERELTNIKETPTESKTFIVDFRTERVVGSSHRISGTE</sequence>
<protein>
    <recommendedName>
        <fullName evidence="9">Protein transport protein SEC24</fullName>
    </recommendedName>
</protein>
<dbReference type="GO" id="GO:0005789">
    <property type="term" value="C:endoplasmic reticulum membrane"/>
    <property type="evidence" value="ECO:0007669"/>
    <property type="project" value="UniProtKB-SubCell"/>
</dbReference>
<dbReference type="SUPFAM" id="SSF81995">
    <property type="entry name" value="beta-sandwich domain of Sec23/24"/>
    <property type="match status" value="1"/>
</dbReference>
<dbReference type="Pfam" id="PF04811">
    <property type="entry name" value="Sec23_trunk"/>
    <property type="match status" value="1"/>
</dbReference>
<reference evidence="7 8" key="1">
    <citation type="journal article" date="2012" name="Eukaryot. Cell">
        <title>Genome sequence of the fungus Glarea lozoyensis: the first genome sequence of a species from the Helotiaceae family.</title>
        <authorList>
            <person name="Youssar L."/>
            <person name="Gruening B.A."/>
            <person name="Erxleben A."/>
            <person name="Guenther S."/>
            <person name="Huettel W."/>
        </authorList>
    </citation>
    <scope>NUCLEOTIDE SEQUENCE [LARGE SCALE GENOMIC DNA]</scope>
    <source>
        <strain evidence="8">ATCC 74030 / MF5533</strain>
    </source>
</reference>
<dbReference type="Gene3D" id="1.20.120.730">
    <property type="entry name" value="Sec23/Sec24 helical domain"/>
    <property type="match status" value="1"/>
</dbReference>
<comment type="caution">
    <text evidence="7">The sequence shown here is derived from an EMBL/GenBank/DDBJ whole genome shotgun (WGS) entry which is preliminary data.</text>
</comment>